<name>A0AAV9MSQ6_9EURO</name>
<feature type="domain" description="Acyclic terpene utilisation N-terminal" evidence="1">
    <location>
        <begin position="122"/>
        <end position="444"/>
    </location>
</feature>
<evidence type="ECO:0000313" key="3">
    <source>
        <dbReference type="EMBL" id="KAK5044646.1"/>
    </source>
</evidence>
<reference evidence="3 4" key="1">
    <citation type="submission" date="2023-08" db="EMBL/GenBank/DDBJ databases">
        <title>Black Yeasts Isolated from many extreme environments.</title>
        <authorList>
            <person name="Coleine C."/>
            <person name="Stajich J.E."/>
            <person name="Selbmann L."/>
        </authorList>
    </citation>
    <scope>NUCLEOTIDE SEQUENCE [LARGE SCALE GENOMIC DNA]</scope>
    <source>
        <strain evidence="3 4">CCFEE 5792</strain>
    </source>
</reference>
<dbReference type="EMBL" id="JAVRRD010000045">
    <property type="protein sequence ID" value="KAK5044646.1"/>
    <property type="molecule type" value="Genomic_DNA"/>
</dbReference>
<comment type="caution">
    <text evidence="3">The sequence shown here is derived from an EMBL/GenBank/DDBJ whole genome shotgun (WGS) entry which is preliminary data.</text>
</comment>
<evidence type="ECO:0000259" key="1">
    <source>
        <dbReference type="Pfam" id="PF07287"/>
    </source>
</evidence>
<dbReference type="InterPro" id="IPR025496">
    <property type="entry name" value="DUF4387"/>
</dbReference>
<accession>A0AAV9MSQ6</accession>
<dbReference type="Pfam" id="PF07287">
    <property type="entry name" value="AtuA"/>
    <property type="match status" value="1"/>
</dbReference>
<proteinExistence type="predicted"/>
<protein>
    <submittedName>
        <fullName evidence="3">Uncharacterized protein</fullName>
    </submittedName>
</protein>
<dbReference type="Proteomes" id="UP001358417">
    <property type="component" value="Unassembled WGS sequence"/>
</dbReference>
<feature type="domain" description="DUF4387" evidence="2">
    <location>
        <begin position="573"/>
        <end position="674"/>
    </location>
</feature>
<dbReference type="RefSeq" id="XP_064700300.1">
    <property type="nucleotide sequence ID" value="XM_064854074.1"/>
</dbReference>
<sequence length="701" mass="76348">MAPFLNDNELPSTNPRSDNERLCQIITPVGNFGNGFVDSQVAEALEGTKGLSTPTAIILDSGSTDSGPSKLALGYMSCPRSCYERDMHRLVNFSIKYKVPLLISSVGGDGSDEHVDEFLAIIRELAELPENSSWDIKVIAIYAGVTPTRVTERLKSGKITGCGKSVPELTQKEIDDVPRIVAQMGPEPYLQAMLDNPDFNIIIGGRSYDPSPYVAYSAYNALQKKSGDMYSLGKDILGSFTHMGKIMECGGHCATPKSNGAIAQIYKNATFDLTPMDPQAKCIPRSVAAHSLYEKSRPDILHGPGGYMNLSNCTFQQLEDGRTTRVRGAIFEASRANGENYTVKLEAARTTGFRTLFMGSFSDPILISQLDDLLERVKGYAKMQHKDVKEFWDLGFHIYGLNGEAVSSSPTFADRPYAVTQRVFLVGEAIAETQKLATSVANVARVACVHGPYKGQKATSGNFGFGIGGKLELEVAECAEFCIYHLMSLAEGEEGALSASSHESGIANTVDGKGLFHWTVGKFGKASPQQPPEDPVPTILSQATNGAPTQKTKATSIVPKVNAFKIPANPRYLADIASVLRSKNSGPYEITVDILFDSAEVYQLVKASGILTTETIAEQYQMTPDEMVWAGFFDLAQAFKATFPRKRDGKLRVSGGYLENDVHGSQKYLQLMELKLTEDLREKLLAIQQREAENTVSSLPV</sequence>
<evidence type="ECO:0000259" key="2">
    <source>
        <dbReference type="Pfam" id="PF14330"/>
    </source>
</evidence>
<dbReference type="AlphaFoldDB" id="A0AAV9MSQ6"/>
<organism evidence="3 4">
    <name type="scientific">Exophiala bonariae</name>
    <dbReference type="NCBI Taxonomy" id="1690606"/>
    <lineage>
        <taxon>Eukaryota</taxon>
        <taxon>Fungi</taxon>
        <taxon>Dikarya</taxon>
        <taxon>Ascomycota</taxon>
        <taxon>Pezizomycotina</taxon>
        <taxon>Eurotiomycetes</taxon>
        <taxon>Chaetothyriomycetidae</taxon>
        <taxon>Chaetothyriales</taxon>
        <taxon>Herpotrichiellaceae</taxon>
        <taxon>Exophiala</taxon>
    </lineage>
</organism>
<dbReference type="Pfam" id="PF14330">
    <property type="entry name" value="DUF4387"/>
    <property type="match status" value="1"/>
</dbReference>
<dbReference type="GeneID" id="89978695"/>
<evidence type="ECO:0000313" key="4">
    <source>
        <dbReference type="Proteomes" id="UP001358417"/>
    </source>
</evidence>
<gene>
    <name evidence="3" type="ORF">LTR84_010538</name>
</gene>
<keyword evidence="4" id="KW-1185">Reference proteome</keyword>
<dbReference type="InterPro" id="IPR010839">
    <property type="entry name" value="AtuA_N"/>
</dbReference>